<accession>A0ABP0G668</accession>
<gene>
    <name evidence="2" type="ORF">CVLEPA_LOCUS19016</name>
</gene>
<feature type="region of interest" description="Disordered" evidence="1">
    <location>
        <begin position="55"/>
        <end position="76"/>
    </location>
</feature>
<dbReference type="Proteomes" id="UP001642483">
    <property type="component" value="Unassembled WGS sequence"/>
</dbReference>
<proteinExistence type="predicted"/>
<organism evidence="2 3">
    <name type="scientific">Clavelina lepadiformis</name>
    <name type="common">Light-bulb sea squirt</name>
    <name type="synonym">Ascidia lepadiformis</name>
    <dbReference type="NCBI Taxonomy" id="159417"/>
    <lineage>
        <taxon>Eukaryota</taxon>
        <taxon>Metazoa</taxon>
        <taxon>Chordata</taxon>
        <taxon>Tunicata</taxon>
        <taxon>Ascidiacea</taxon>
        <taxon>Aplousobranchia</taxon>
        <taxon>Clavelinidae</taxon>
        <taxon>Clavelina</taxon>
    </lineage>
</organism>
<name>A0ABP0G668_CLALP</name>
<reference evidence="2 3" key="1">
    <citation type="submission" date="2024-02" db="EMBL/GenBank/DDBJ databases">
        <authorList>
            <person name="Daric V."/>
            <person name="Darras S."/>
        </authorList>
    </citation>
    <scope>NUCLEOTIDE SEQUENCE [LARGE SCALE GENOMIC DNA]</scope>
</reference>
<dbReference type="EMBL" id="CAWYQH010000103">
    <property type="protein sequence ID" value="CAK8686983.1"/>
    <property type="molecule type" value="Genomic_DNA"/>
</dbReference>
<keyword evidence="3" id="KW-1185">Reference proteome</keyword>
<evidence type="ECO:0000313" key="3">
    <source>
        <dbReference type="Proteomes" id="UP001642483"/>
    </source>
</evidence>
<protein>
    <submittedName>
        <fullName evidence="2">Uncharacterized protein</fullName>
    </submittedName>
</protein>
<sequence>MLTFARSFNVRRSNKRRLFSDHFPIKSGVYSFPADNGPSFPVVFDVGDTVALHKHNSPNAKAGTEAGTCHKGPAKE</sequence>
<evidence type="ECO:0000256" key="1">
    <source>
        <dbReference type="SAM" id="MobiDB-lite"/>
    </source>
</evidence>
<comment type="caution">
    <text evidence="2">The sequence shown here is derived from an EMBL/GenBank/DDBJ whole genome shotgun (WGS) entry which is preliminary data.</text>
</comment>
<evidence type="ECO:0000313" key="2">
    <source>
        <dbReference type="EMBL" id="CAK8686983.1"/>
    </source>
</evidence>